<feature type="domain" description="EF-hand" evidence="4">
    <location>
        <begin position="91"/>
        <end position="126"/>
    </location>
</feature>
<reference evidence="5" key="1">
    <citation type="journal article" date="2018" name="Biosci. Biotechnol. Biochem.">
        <title>Polysaccharide hydrolase of the hadal zone amphipods Hirondellea gigas.</title>
        <authorList>
            <person name="Kobayashi H."/>
            <person name="Nagahama T."/>
            <person name="Arai W."/>
            <person name="Sasagawa Y."/>
            <person name="Umeda M."/>
            <person name="Hayashi T."/>
            <person name="Nikaido I."/>
            <person name="Watanabe H."/>
            <person name="Oguri K."/>
            <person name="Kitazato H."/>
            <person name="Fujioka K."/>
            <person name="Kido Y."/>
            <person name="Takami H."/>
        </authorList>
    </citation>
    <scope>NUCLEOTIDE SEQUENCE</scope>
    <source>
        <tissue evidence="5">Whole body</tissue>
    </source>
</reference>
<keyword evidence="2" id="KW-0106">Calcium</keyword>
<organism evidence="5">
    <name type="scientific">Hirondellea gigas</name>
    <dbReference type="NCBI Taxonomy" id="1518452"/>
    <lineage>
        <taxon>Eukaryota</taxon>
        <taxon>Metazoa</taxon>
        <taxon>Ecdysozoa</taxon>
        <taxon>Arthropoda</taxon>
        <taxon>Crustacea</taxon>
        <taxon>Multicrustacea</taxon>
        <taxon>Malacostraca</taxon>
        <taxon>Eumalacostraca</taxon>
        <taxon>Peracarida</taxon>
        <taxon>Amphipoda</taxon>
        <taxon>Amphilochidea</taxon>
        <taxon>Lysianassida</taxon>
        <taxon>Lysianassidira</taxon>
        <taxon>Lysianassoidea</taxon>
        <taxon>Lysianassidae</taxon>
        <taxon>Hirondellea</taxon>
    </lineage>
</organism>
<dbReference type="SUPFAM" id="SSF47473">
    <property type="entry name" value="EF-hand"/>
    <property type="match status" value="1"/>
</dbReference>
<keyword evidence="1" id="KW-0677">Repeat</keyword>
<evidence type="ECO:0000256" key="1">
    <source>
        <dbReference type="ARBA" id="ARBA00022737"/>
    </source>
</evidence>
<protein>
    <submittedName>
        <fullName evidence="5">Calcium-binding mitochondrial carrier protein SCaMC-1-like</fullName>
    </submittedName>
</protein>
<evidence type="ECO:0000259" key="4">
    <source>
        <dbReference type="PROSITE" id="PS50222"/>
    </source>
</evidence>
<sequence length="141" mass="15793">MTGTSAQPDPSSPISHKAYELSTADEERLGDLFKKLDTDGDGKIDVADLSKGLKMLNLPYYPGHMENFIKDADVNNSNDLSLAEFVNYVQQHEKKLRLTFNKLDANKDGRVDESELVSSFDGLGVCITRDEARELLRRIKT</sequence>
<dbReference type="SMART" id="SM00054">
    <property type="entry name" value="EFh"/>
    <property type="match status" value="3"/>
</dbReference>
<dbReference type="Gene3D" id="1.10.238.10">
    <property type="entry name" value="EF-hand"/>
    <property type="match status" value="1"/>
</dbReference>
<name>A0A2P2IBH1_9CRUS</name>
<dbReference type="InterPro" id="IPR002048">
    <property type="entry name" value="EF_hand_dom"/>
</dbReference>
<feature type="domain" description="EF-hand" evidence="4">
    <location>
        <begin position="24"/>
        <end position="59"/>
    </location>
</feature>
<dbReference type="Pfam" id="PF13202">
    <property type="entry name" value="EF-hand_5"/>
    <property type="match status" value="1"/>
</dbReference>
<dbReference type="EMBL" id="IACF01005779">
    <property type="protein sequence ID" value="LAB71362.1"/>
    <property type="molecule type" value="mRNA"/>
</dbReference>
<feature type="compositionally biased region" description="Polar residues" evidence="3">
    <location>
        <begin position="1"/>
        <end position="14"/>
    </location>
</feature>
<dbReference type="Pfam" id="PF13499">
    <property type="entry name" value="EF-hand_7"/>
    <property type="match status" value="1"/>
</dbReference>
<evidence type="ECO:0000256" key="2">
    <source>
        <dbReference type="ARBA" id="ARBA00022837"/>
    </source>
</evidence>
<feature type="region of interest" description="Disordered" evidence="3">
    <location>
        <begin position="1"/>
        <end position="21"/>
    </location>
</feature>
<dbReference type="PROSITE" id="PS50222">
    <property type="entry name" value="EF_HAND_2"/>
    <property type="match status" value="2"/>
</dbReference>
<dbReference type="PROSITE" id="PS00018">
    <property type="entry name" value="EF_HAND_1"/>
    <property type="match status" value="2"/>
</dbReference>
<dbReference type="InterPro" id="IPR050145">
    <property type="entry name" value="Centrin_CML-like"/>
</dbReference>
<evidence type="ECO:0000256" key="3">
    <source>
        <dbReference type="SAM" id="MobiDB-lite"/>
    </source>
</evidence>
<proteinExistence type="evidence at transcript level"/>
<dbReference type="CDD" id="cd00051">
    <property type="entry name" value="EFh"/>
    <property type="match status" value="1"/>
</dbReference>
<dbReference type="AlphaFoldDB" id="A0A2P2IBH1"/>
<dbReference type="InterPro" id="IPR011992">
    <property type="entry name" value="EF-hand-dom_pair"/>
</dbReference>
<evidence type="ECO:0000313" key="5">
    <source>
        <dbReference type="EMBL" id="LAB71362.1"/>
    </source>
</evidence>
<dbReference type="PANTHER" id="PTHR23050">
    <property type="entry name" value="CALCIUM BINDING PROTEIN"/>
    <property type="match status" value="1"/>
</dbReference>
<dbReference type="InterPro" id="IPR018247">
    <property type="entry name" value="EF_Hand_1_Ca_BS"/>
</dbReference>
<dbReference type="GO" id="GO:0005509">
    <property type="term" value="F:calcium ion binding"/>
    <property type="evidence" value="ECO:0007669"/>
    <property type="project" value="InterPro"/>
</dbReference>
<accession>A0A2P2IBH1</accession>